<evidence type="ECO:0000256" key="1">
    <source>
        <dbReference type="ARBA" id="ARBA00022467"/>
    </source>
</evidence>
<organism evidence="4">
    <name type="scientific">Chromera velia CCMP2878</name>
    <dbReference type="NCBI Taxonomy" id="1169474"/>
    <lineage>
        <taxon>Eukaryota</taxon>
        <taxon>Sar</taxon>
        <taxon>Alveolata</taxon>
        <taxon>Colpodellida</taxon>
        <taxon>Chromeraceae</taxon>
        <taxon>Chromera</taxon>
    </lineage>
</organism>
<dbReference type="GO" id="GO:0051015">
    <property type="term" value="F:actin filament binding"/>
    <property type="evidence" value="ECO:0007669"/>
    <property type="project" value="TreeGrafter"/>
</dbReference>
<dbReference type="GO" id="GO:0051016">
    <property type="term" value="P:barbed-end actin filament capping"/>
    <property type="evidence" value="ECO:0007669"/>
    <property type="project" value="InterPro"/>
</dbReference>
<dbReference type="PANTHER" id="PTHR10653:SF0">
    <property type="entry name" value="F-ACTIN-CAPPING PROTEIN SUBUNIT ALPHA"/>
    <property type="match status" value="1"/>
</dbReference>
<dbReference type="AlphaFoldDB" id="A0A0G4FHB1"/>
<dbReference type="VEuPathDB" id="CryptoDB:Cvel_16945"/>
<dbReference type="PhylomeDB" id="A0A0G4FHB1"/>
<feature type="region of interest" description="Disordered" evidence="3">
    <location>
        <begin position="336"/>
        <end position="355"/>
    </location>
</feature>
<dbReference type="GO" id="GO:0008290">
    <property type="term" value="C:F-actin capping protein complex"/>
    <property type="evidence" value="ECO:0007669"/>
    <property type="project" value="InterPro"/>
</dbReference>
<evidence type="ECO:0000256" key="2">
    <source>
        <dbReference type="ARBA" id="ARBA00023203"/>
    </source>
</evidence>
<feature type="region of interest" description="Disordered" evidence="3">
    <location>
        <begin position="145"/>
        <end position="190"/>
    </location>
</feature>
<dbReference type="EMBL" id="CDMZ01000362">
    <property type="protein sequence ID" value="CEM12682.1"/>
    <property type="molecule type" value="Genomic_DNA"/>
</dbReference>
<proteinExistence type="predicted"/>
<dbReference type="InterPro" id="IPR042489">
    <property type="entry name" value="CapZ_alpha_1"/>
</dbReference>
<reference evidence="4" key="1">
    <citation type="submission" date="2014-11" db="EMBL/GenBank/DDBJ databases">
        <authorList>
            <person name="Otto D Thomas"/>
            <person name="Naeem Raeece"/>
        </authorList>
    </citation>
    <scope>NUCLEOTIDE SEQUENCE</scope>
</reference>
<dbReference type="GO" id="GO:0030863">
    <property type="term" value="C:cortical cytoskeleton"/>
    <property type="evidence" value="ECO:0007669"/>
    <property type="project" value="TreeGrafter"/>
</dbReference>
<dbReference type="InterPro" id="IPR037282">
    <property type="entry name" value="CapZ_alpha/beta"/>
</dbReference>
<keyword evidence="2" id="KW-0009">Actin-binding</keyword>
<gene>
    <name evidence="4" type="ORF">Cvel_16945</name>
</gene>
<protein>
    <recommendedName>
        <fullName evidence="5">F-actin-capping protein subunit alpha</fullName>
    </recommendedName>
</protein>
<accession>A0A0G4FHB1</accession>
<name>A0A0G4FHB1_9ALVE</name>
<dbReference type="InterPro" id="IPR002189">
    <property type="entry name" value="CapZ_alpha"/>
</dbReference>
<sequence length="412" mass="45424">MTSVEEKQRILKFFLLESPAGELTDVLNECRMLFGNEEAVLSDKFLQSICKEFNETNLHTVRLPLNSCPRGVVCVPGRVPGKENQYIEPRTKHIFEINHVSQACLGFPVAAESNLFPAQREPLRKALEDQIALYVRSFFPPDSLENAPNPLANAQGNAEKDEKKEELTKEEKDKKELSQSASERYAAAQKPQLTKSVFPLLPSAPNRNRNLAWGVFSPEETAEEKSRGTYPLAIVIASRNLNLKNFWGCSWSSEWRVMVKFENAAGTSLAAAGCAGTVESCAHHFEEGNVQLRSHKDVRFEVESKEALKSVDKLAVEIVQRIKTIESALHDRTVAATTPSTSATSTASAHAPMTTVDGLPLNEGALKECRRVFPISRETFDWNPLRHVLAREILASATPSLPPASSQGGGGS</sequence>
<dbReference type="Pfam" id="PF01267">
    <property type="entry name" value="F-actin_cap_A"/>
    <property type="match status" value="1"/>
</dbReference>
<dbReference type="Gene3D" id="3.30.1140.60">
    <property type="entry name" value="F-actin capping protein, alpha subunit"/>
    <property type="match status" value="1"/>
</dbReference>
<keyword evidence="1" id="KW-0117">Actin capping</keyword>
<dbReference type="PANTHER" id="PTHR10653">
    <property type="entry name" value="F-ACTIN-CAPPING PROTEIN SUBUNIT ALPHA"/>
    <property type="match status" value="1"/>
</dbReference>
<evidence type="ECO:0000256" key="3">
    <source>
        <dbReference type="SAM" id="MobiDB-lite"/>
    </source>
</evidence>
<dbReference type="Gene3D" id="3.90.1150.210">
    <property type="entry name" value="F-actin capping protein, beta subunit"/>
    <property type="match status" value="1"/>
</dbReference>
<dbReference type="SUPFAM" id="SSF90096">
    <property type="entry name" value="Subunits of heterodimeric actin filament capping protein Capz"/>
    <property type="match status" value="1"/>
</dbReference>
<evidence type="ECO:0008006" key="5">
    <source>
        <dbReference type="Google" id="ProtNLM"/>
    </source>
</evidence>
<feature type="compositionally biased region" description="Basic and acidic residues" evidence="3">
    <location>
        <begin position="158"/>
        <end position="177"/>
    </location>
</feature>
<dbReference type="InterPro" id="IPR042276">
    <property type="entry name" value="CapZ_alpha/beta_2"/>
</dbReference>
<dbReference type="GO" id="GO:0030036">
    <property type="term" value="P:actin cytoskeleton organization"/>
    <property type="evidence" value="ECO:0007669"/>
    <property type="project" value="TreeGrafter"/>
</dbReference>
<evidence type="ECO:0000313" key="4">
    <source>
        <dbReference type="EMBL" id="CEM12682.1"/>
    </source>
</evidence>